<accession>A0A2K8P914</accession>
<keyword evidence="2" id="KW-1185">Reference proteome</keyword>
<dbReference type="EMBL" id="CP024985">
    <property type="protein sequence ID" value="ATZ22243.1"/>
    <property type="molecule type" value="Genomic_DNA"/>
</dbReference>
<reference evidence="1 2" key="1">
    <citation type="submission" date="2017-11" db="EMBL/GenBank/DDBJ databases">
        <title>Complete genome sequence of Streptomyces lavendulae subsp. lavendulae CCM 3239 (formerly 'Streptomyces aureofaciens CCM 3239'), the producer of the angucycline-type antibiotic auricin.</title>
        <authorList>
            <person name="Busche T."/>
            <person name="Novakova R."/>
            <person name="Al'Dilaimi A."/>
            <person name="Homerova D."/>
            <person name="Feckova L."/>
            <person name="Rezuchova B."/>
            <person name="Mingyar E."/>
            <person name="Csolleiova D."/>
            <person name="Bekeova C."/>
            <person name="Winkler A."/>
            <person name="Sevcikova B."/>
            <person name="Kalinowski J."/>
            <person name="Kormanec J."/>
            <person name="Ruckert C."/>
        </authorList>
    </citation>
    <scope>NUCLEOTIDE SEQUENCE [LARGE SCALE GENOMIC DNA]</scope>
    <source>
        <strain evidence="1 2">CCM 3239</strain>
    </source>
</reference>
<dbReference type="KEGG" id="slx:SLAV_01570"/>
<dbReference type="OrthoDB" id="9795980at2"/>
<dbReference type="AlphaFoldDB" id="A0A2K8P914"/>
<name>A0A2K8P914_STRLA</name>
<dbReference type="SUPFAM" id="SSF69754">
    <property type="entry name" value="Ribosome binding protein Y (YfiA homologue)"/>
    <property type="match status" value="1"/>
</dbReference>
<dbReference type="CDD" id="cd00552">
    <property type="entry name" value="RaiA"/>
    <property type="match status" value="1"/>
</dbReference>
<dbReference type="Proteomes" id="UP000231791">
    <property type="component" value="Chromosome"/>
</dbReference>
<dbReference type="InterPro" id="IPR036567">
    <property type="entry name" value="RHF-like"/>
</dbReference>
<sequence length="99" mass="10773">MDYTLDGENVEITDALRAWVGEKLDTLNAGLATDTLSAQVTLKAEGSEHHALGILWVDGVELSAVPAVGPDVHVAVNRLVDKLSAQLRRHTQRMYGRPK</sequence>
<evidence type="ECO:0000313" key="2">
    <source>
        <dbReference type="Proteomes" id="UP000231791"/>
    </source>
</evidence>
<organism evidence="1 2">
    <name type="scientific">Streptomyces lavendulae subsp. lavendulae</name>
    <dbReference type="NCBI Taxonomy" id="58340"/>
    <lineage>
        <taxon>Bacteria</taxon>
        <taxon>Bacillati</taxon>
        <taxon>Actinomycetota</taxon>
        <taxon>Actinomycetes</taxon>
        <taxon>Kitasatosporales</taxon>
        <taxon>Streptomycetaceae</taxon>
        <taxon>Streptomyces</taxon>
    </lineage>
</organism>
<gene>
    <name evidence="1" type="primary">hpf</name>
    <name evidence="1" type="ORF">SLAV_01570</name>
</gene>
<dbReference type="Pfam" id="PF02482">
    <property type="entry name" value="Ribosomal_S30AE"/>
    <property type="match status" value="1"/>
</dbReference>
<evidence type="ECO:0000313" key="1">
    <source>
        <dbReference type="EMBL" id="ATZ22243.1"/>
    </source>
</evidence>
<dbReference type="Gene3D" id="3.30.160.100">
    <property type="entry name" value="Ribosome hibernation promotion factor-like"/>
    <property type="match status" value="1"/>
</dbReference>
<proteinExistence type="predicted"/>
<protein>
    <submittedName>
        <fullName evidence="1">Ribosome hibernation promoting factor</fullName>
    </submittedName>
</protein>
<dbReference type="GeneID" id="49381498"/>
<dbReference type="RefSeq" id="WP_030226736.1">
    <property type="nucleotide sequence ID" value="NZ_CP024985.1"/>
</dbReference>
<dbReference type="InterPro" id="IPR003489">
    <property type="entry name" value="RHF/RaiA"/>
</dbReference>